<feature type="transmembrane region" description="Helical" evidence="1">
    <location>
        <begin position="101"/>
        <end position="121"/>
    </location>
</feature>
<proteinExistence type="predicted"/>
<feature type="transmembrane region" description="Helical" evidence="1">
    <location>
        <begin position="13"/>
        <end position="33"/>
    </location>
</feature>
<accession>A0A9W8CDR6</accession>
<evidence type="ECO:0000256" key="1">
    <source>
        <dbReference type="SAM" id="Phobius"/>
    </source>
</evidence>
<comment type="caution">
    <text evidence="3">The sequence shown here is derived from an EMBL/GenBank/DDBJ whole genome shotgun (WGS) entry which is preliminary data.</text>
</comment>
<feature type="transmembrane region" description="Helical" evidence="1">
    <location>
        <begin position="127"/>
        <end position="144"/>
    </location>
</feature>
<sequence length="655" mass="74883">MKSLVKLFYDWEIQLQVLLSFAIQVFLFFTGGLRRRSTNALVRLSIWLAYLGADMIAVYCLGSLSRHVDAHPLASFWAPFLLVHLGCPDTLTAFSMEDNSLWLRHLLNLVMQTLLATYVFWKSIGRHNVELLVSGIFVFIVGIIRYGERIWSLKCGHFEIFKDSSKSQYDYWCPPIEDSYERWRDETFKDGNDPPVPEEITDYHNTVWLGLGSVAAIFPVLVYRESDAFRRIPKKRSQFRQVYQYPLKVLEIGLGIIYDDLYTKAPALRRRNGIILRCISHICALVAFVVFFLACDRGGSYDKVDIAITYTLFIGVLFLDICGFVSLIASARTWAWLKAGDHDMLARFSWSLFSSDIIGWSKKKPLWSNAMGQYNLYGWWVSTDEQHKPRTLIMSSHRQQCTVIVVWKLATLLGVGKKKIFSMSKLLGREHVSVDGVLKCVLHGFGRLSGSPKELPNLHLLLFRPGREAFLVSGLGFAIVNVHALTEALLSKYYMIPQSDVEATSSSETTAAHQHTNNSALVEECQKLSRYMMYLMVAFPSLLPLDQSSTAVLEEWQLQNDPEAVEMEFQDLQPSEEILEEIREVWIRLIIYAAYRAQPETHVAQLARGGELLTFVWLQLSLYCFDSSISTTLKLVSNKPYDIDDQTTYALYLPP</sequence>
<dbReference type="OrthoDB" id="668728at2759"/>
<dbReference type="Proteomes" id="UP001164776">
    <property type="component" value="Unassembled WGS sequence"/>
</dbReference>
<name>A0A9W8CDR6_9POAL</name>
<dbReference type="InterPro" id="IPR025315">
    <property type="entry name" value="DUF4220"/>
</dbReference>
<keyword evidence="1" id="KW-1133">Transmembrane helix</keyword>
<dbReference type="PANTHER" id="PTHR31325">
    <property type="entry name" value="OS01G0798800 PROTEIN-RELATED"/>
    <property type="match status" value="1"/>
</dbReference>
<organism evidence="3 4">
    <name type="scientific">Paspalum vaginatum</name>
    <name type="common">seashore paspalum</name>
    <dbReference type="NCBI Taxonomy" id="158149"/>
    <lineage>
        <taxon>Eukaryota</taxon>
        <taxon>Viridiplantae</taxon>
        <taxon>Streptophyta</taxon>
        <taxon>Embryophyta</taxon>
        <taxon>Tracheophyta</taxon>
        <taxon>Spermatophyta</taxon>
        <taxon>Magnoliopsida</taxon>
        <taxon>Liliopsida</taxon>
        <taxon>Poales</taxon>
        <taxon>Poaceae</taxon>
        <taxon>PACMAD clade</taxon>
        <taxon>Panicoideae</taxon>
        <taxon>Andropogonodae</taxon>
        <taxon>Paspaleae</taxon>
        <taxon>Paspalinae</taxon>
        <taxon>Paspalum</taxon>
    </lineage>
</organism>
<dbReference type="AlphaFoldDB" id="A0A9W8CDR6"/>
<keyword evidence="1" id="KW-0812">Transmembrane</keyword>
<evidence type="ECO:0000259" key="2">
    <source>
        <dbReference type="Pfam" id="PF13968"/>
    </source>
</evidence>
<dbReference type="Pfam" id="PF13968">
    <property type="entry name" value="DUF4220"/>
    <property type="match status" value="1"/>
</dbReference>
<dbReference type="Pfam" id="PF04578">
    <property type="entry name" value="DUF594"/>
    <property type="match status" value="1"/>
</dbReference>
<feature type="transmembrane region" description="Helical" evidence="1">
    <location>
        <begin position="45"/>
        <end position="64"/>
    </location>
</feature>
<feature type="domain" description="DUF4220" evidence="2">
    <location>
        <begin position="47"/>
        <end position="376"/>
    </location>
</feature>
<evidence type="ECO:0000313" key="4">
    <source>
        <dbReference type="Proteomes" id="UP001164776"/>
    </source>
</evidence>
<evidence type="ECO:0000313" key="3">
    <source>
        <dbReference type="EMBL" id="KAJ1254006.1"/>
    </source>
</evidence>
<dbReference type="InterPro" id="IPR007658">
    <property type="entry name" value="DUF594"/>
</dbReference>
<reference evidence="3 4" key="1">
    <citation type="submission" date="2022-10" db="EMBL/GenBank/DDBJ databases">
        <title>WGS assembly of Paspalum vaginatum 540-79.</title>
        <authorList>
            <person name="Sun G."/>
            <person name="Wase N."/>
            <person name="Shu S."/>
            <person name="Jenkins J."/>
            <person name="Zhou B."/>
            <person name="Torres-Rodriguez J."/>
            <person name="Chen C."/>
            <person name="Sandor L."/>
            <person name="Plott C."/>
            <person name="Yoshinga Y."/>
            <person name="Daum C."/>
            <person name="Qi P."/>
            <person name="Barry K."/>
            <person name="Lipzen A."/>
            <person name="Berry L."/>
            <person name="Pedersen C."/>
            <person name="Gottilla T."/>
            <person name="Foltz A."/>
            <person name="Yu H."/>
            <person name="O'Malley R."/>
            <person name="Zhang C."/>
            <person name="Devos K."/>
            <person name="Sigmon B."/>
            <person name="Yu B."/>
            <person name="Obata T."/>
            <person name="Schmutz J."/>
            <person name="Schnable J."/>
        </authorList>
    </citation>
    <scope>NUCLEOTIDE SEQUENCE [LARGE SCALE GENOMIC DNA]</scope>
    <source>
        <strain evidence="4">cv. 540-79</strain>
    </source>
</reference>
<protein>
    <recommendedName>
        <fullName evidence="2">DUF4220 domain-containing protein</fullName>
    </recommendedName>
</protein>
<keyword evidence="1" id="KW-0472">Membrane</keyword>
<feature type="transmembrane region" description="Helical" evidence="1">
    <location>
        <begin position="306"/>
        <end position="329"/>
    </location>
</feature>
<keyword evidence="4" id="KW-1185">Reference proteome</keyword>
<feature type="transmembrane region" description="Helical" evidence="1">
    <location>
        <begin position="274"/>
        <end position="294"/>
    </location>
</feature>
<gene>
    <name evidence="3" type="ORF">BS78_K134500</name>
</gene>
<dbReference type="EMBL" id="MU630413">
    <property type="protein sequence ID" value="KAJ1254006.1"/>
    <property type="molecule type" value="Genomic_DNA"/>
</dbReference>